<proteinExistence type="predicted"/>
<keyword evidence="1" id="KW-0472">Membrane</keyword>
<keyword evidence="1" id="KW-0812">Transmembrane</keyword>
<evidence type="ECO:0000313" key="4">
    <source>
        <dbReference type="Proteomes" id="UP000693892"/>
    </source>
</evidence>
<dbReference type="AlphaFoldDB" id="A0A916K057"/>
<dbReference type="GO" id="GO:0003676">
    <property type="term" value="F:nucleic acid binding"/>
    <property type="evidence" value="ECO:0007669"/>
    <property type="project" value="InterPro"/>
</dbReference>
<dbReference type="Proteomes" id="UP000693892">
    <property type="component" value="Unassembled WGS sequence"/>
</dbReference>
<organism evidence="3 4">
    <name type="scientific">Leucobacter soli</name>
    <dbReference type="NCBI Taxonomy" id="2812850"/>
    <lineage>
        <taxon>Bacteria</taxon>
        <taxon>Bacillati</taxon>
        <taxon>Actinomycetota</taxon>
        <taxon>Actinomycetes</taxon>
        <taxon>Micrococcales</taxon>
        <taxon>Microbacteriaceae</taxon>
        <taxon>Leucobacter</taxon>
    </lineage>
</organism>
<reference evidence="3" key="1">
    <citation type="submission" date="2021-06" db="EMBL/GenBank/DDBJ databases">
        <authorList>
            <person name="Criscuolo A."/>
        </authorList>
    </citation>
    <scope>NUCLEOTIDE SEQUENCE</scope>
    <source>
        <strain evidence="3">CIP111803</strain>
    </source>
</reference>
<dbReference type="GO" id="GO:0008270">
    <property type="term" value="F:zinc ion binding"/>
    <property type="evidence" value="ECO:0007669"/>
    <property type="project" value="InterPro"/>
</dbReference>
<keyword evidence="4" id="KW-1185">Reference proteome</keyword>
<dbReference type="InterPro" id="IPR003615">
    <property type="entry name" value="HNH_nuc"/>
</dbReference>
<dbReference type="InterPro" id="IPR002711">
    <property type="entry name" value="HNH"/>
</dbReference>
<evidence type="ECO:0000313" key="3">
    <source>
        <dbReference type="EMBL" id="CAG7611769.1"/>
    </source>
</evidence>
<dbReference type="GO" id="GO:0004519">
    <property type="term" value="F:endonuclease activity"/>
    <property type="evidence" value="ECO:0007669"/>
    <property type="project" value="InterPro"/>
</dbReference>
<comment type="caution">
    <text evidence="3">The sequence shown here is derived from an EMBL/GenBank/DDBJ whole genome shotgun (WGS) entry which is preliminary data.</text>
</comment>
<dbReference type="Pfam" id="PF01844">
    <property type="entry name" value="HNH"/>
    <property type="match status" value="1"/>
</dbReference>
<gene>
    <name evidence="3" type="ORF">LEUCIP111803_01477</name>
</gene>
<feature type="domain" description="HNH nuclease" evidence="2">
    <location>
        <begin position="93"/>
        <end position="140"/>
    </location>
</feature>
<feature type="transmembrane region" description="Helical" evidence="1">
    <location>
        <begin position="47"/>
        <end position="65"/>
    </location>
</feature>
<dbReference type="RefSeq" id="WP_218115087.1">
    <property type="nucleotide sequence ID" value="NZ_CAJVAP010000015.1"/>
</dbReference>
<accession>A0A916K057</accession>
<protein>
    <recommendedName>
        <fullName evidence="2">HNH nuclease domain-containing protein</fullName>
    </recommendedName>
</protein>
<evidence type="ECO:0000256" key="1">
    <source>
        <dbReference type="SAM" id="Phobius"/>
    </source>
</evidence>
<dbReference type="SMART" id="SM00507">
    <property type="entry name" value="HNHc"/>
    <property type="match status" value="1"/>
</dbReference>
<dbReference type="EMBL" id="CAJVAP010000015">
    <property type="protein sequence ID" value="CAG7611769.1"/>
    <property type="molecule type" value="Genomic_DNA"/>
</dbReference>
<name>A0A916K057_9MICO</name>
<keyword evidence="1" id="KW-1133">Transmembrane helix</keyword>
<sequence>MVIPADALPTLLASMLGPARTTRRANILDDVFAEVSDQFWAFLAPNLWWLILLLLVLVILAFPILGRGPNSTKRDPWRGFRFAAKETVMLRAGGRCEAPRFFVWGRCSTVAAEVDHVIPWSKGGPTVISNGQALCASHNRLKSAIFPPWWYVHGLERRRNRYAPKGSKVRVRAVLNDEERASRERWSTNRRK</sequence>
<evidence type="ECO:0000259" key="2">
    <source>
        <dbReference type="SMART" id="SM00507"/>
    </source>
</evidence>
<dbReference type="CDD" id="cd00085">
    <property type="entry name" value="HNHc"/>
    <property type="match status" value="1"/>
</dbReference>